<name>A0A6J4VS55_9BACT</name>
<evidence type="ECO:0000259" key="12">
    <source>
        <dbReference type="Pfam" id="PF07687"/>
    </source>
</evidence>
<dbReference type="GO" id="GO:0046872">
    <property type="term" value="F:metal ion binding"/>
    <property type="evidence" value="ECO:0007669"/>
    <property type="project" value="UniProtKB-KW"/>
</dbReference>
<evidence type="ECO:0000256" key="6">
    <source>
        <dbReference type="ARBA" id="ARBA00016853"/>
    </source>
</evidence>
<comment type="pathway">
    <text evidence="3">Amino-acid biosynthesis; L-lysine biosynthesis via DAP pathway; LL-2,6-diaminopimelate from (S)-tetrahydrodipicolinate (succinylase route): step 3/3.</text>
</comment>
<dbReference type="Pfam" id="PF01546">
    <property type="entry name" value="Peptidase_M20"/>
    <property type="match status" value="1"/>
</dbReference>
<evidence type="ECO:0000256" key="1">
    <source>
        <dbReference type="ARBA" id="ARBA00001941"/>
    </source>
</evidence>
<evidence type="ECO:0000256" key="2">
    <source>
        <dbReference type="ARBA" id="ARBA00001947"/>
    </source>
</evidence>
<evidence type="ECO:0000256" key="11">
    <source>
        <dbReference type="ARBA" id="ARBA00051301"/>
    </source>
</evidence>
<dbReference type="SUPFAM" id="SSF55031">
    <property type="entry name" value="Bacterial exopeptidase dimerisation domain"/>
    <property type="match status" value="1"/>
</dbReference>
<evidence type="ECO:0000313" key="13">
    <source>
        <dbReference type="EMBL" id="CAA9583406.1"/>
    </source>
</evidence>
<keyword evidence="8 13" id="KW-0378">Hydrolase</keyword>
<dbReference type="SUPFAM" id="SSF53187">
    <property type="entry name" value="Zn-dependent exopeptidases"/>
    <property type="match status" value="1"/>
</dbReference>
<dbReference type="InterPro" id="IPR036264">
    <property type="entry name" value="Bact_exopeptidase_dim_dom"/>
</dbReference>
<comment type="catalytic activity">
    <reaction evidence="11">
        <text>N-succinyl-(2S,6S)-2,6-diaminopimelate + H2O = (2S,6S)-2,6-diaminopimelate + succinate</text>
        <dbReference type="Rhea" id="RHEA:22608"/>
        <dbReference type="ChEBI" id="CHEBI:15377"/>
        <dbReference type="ChEBI" id="CHEBI:30031"/>
        <dbReference type="ChEBI" id="CHEBI:57609"/>
        <dbReference type="ChEBI" id="CHEBI:58087"/>
        <dbReference type="EC" id="3.5.1.18"/>
    </reaction>
</comment>
<dbReference type="UniPathway" id="UPA00034">
    <property type="reaction ID" value="UER00021"/>
</dbReference>
<accession>A0A6J4VS55</accession>
<dbReference type="CDD" id="cd08659">
    <property type="entry name" value="M20_ArgE_DapE-like"/>
    <property type="match status" value="1"/>
</dbReference>
<protein>
    <recommendedName>
        <fullName evidence="6">Probable succinyl-diaminopimelate desuccinylase</fullName>
        <ecNumber evidence="5">3.5.1.18</ecNumber>
    </recommendedName>
</protein>
<dbReference type="InterPro" id="IPR002933">
    <property type="entry name" value="Peptidase_M20"/>
</dbReference>
<evidence type="ECO:0000256" key="9">
    <source>
        <dbReference type="ARBA" id="ARBA00022833"/>
    </source>
</evidence>
<reference evidence="13" key="1">
    <citation type="submission" date="2020-02" db="EMBL/GenBank/DDBJ databases">
        <authorList>
            <person name="Meier V. D."/>
        </authorList>
    </citation>
    <scope>NUCLEOTIDE SEQUENCE</scope>
    <source>
        <strain evidence="13">AVDCRST_MAG59</strain>
    </source>
</reference>
<dbReference type="InterPro" id="IPR050072">
    <property type="entry name" value="Peptidase_M20A"/>
</dbReference>
<evidence type="ECO:0000256" key="7">
    <source>
        <dbReference type="ARBA" id="ARBA00022723"/>
    </source>
</evidence>
<organism evidence="13">
    <name type="scientific">uncultured Thermomicrobiales bacterium</name>
    <dbReference type="NCBI Taxonomy" id="1645740"/>
    <lineage>
        <taxon>Bacteria</taxon>
        <taxon>Pseudomonadati</taxon>
        <taxon>Thermomicrobiota</taxon>
        <taxon>Thermomicrobia</taxon>
        <taxon>Thermomicrobiales</taxon>
        <taxon>environmental samples</taxon>
    </lineage>
</organism>
<comment type="cofactor">
    <cofactor evidence="2">
        <name>Zn(2+)</name>
        <dbReference type="ChEBI" id="CHEBI:29105"/>
    </cofactor>
</comment>
<dbReference type="InterPro" id="IPR010182">
    <property type="entry name" value="ArgE/DapE"/>
</dbReference>
<dbReference type="PROSITE" id="PS00758">
    <property type="entry name" value="ARGE_DAPE_CPG2_1"/>
    <property type="match status" value="1"/>
</dbReference>
<evidence type="ECO:0000256" key="8">
    <source>
        <dbReference type="ARBA" id="ARBA00022801"/>
    </source>
</evidence>
<dbReference type="PANTHER" id="PTHR43808">
    <property type="entry name" value="ACETYLORNITHINE DEACETYLASE"/>
    <property type="match status" value="1"/>
</dbReference>
<feature type="domain" description="Peptidase M20 dimerisation" evidence="12">
    <location>
        <begin position="198"/>
        <end position="305"/>
    </location>
</feature>
<sequence length="409" mass="42591">MTLPATDASPTPPAFSVEAARKVLAAIDPAETIAFLQSLIRVETVNPPGDIEDAVELCRAKLAEAGFTCRIEPHAESKPNLIAEHGSGGSPRLAFNAHLDVVPTGDPGSWRFPPFGGEIADGRVYGRGAGDDKASVTAQVMAGVALARSGLPLRGTLVVNEVADEETTGAGALHSLEGGFVRADMVIVGEQTRGRIAVGEKGIGWMTLTVTGRTAHGALPWEGANAIEGMARVVVALERDLHPRLKERTHPYFHPSSASVNLVSGGVKANVVADRCEILIDRRLVPGEDPHDCLEEVREIAAAALAGSDGLGLEVKPAGDLRAATLSDPASPVVQAMLAANRHLGLSEELFGFSMASDGRFFAAAGIPTIIYGPGDPTLAHVPDEWVGIDETLEATRAYALAALAVLGA</sequence>
<evidence type="ECO:0000256" key="4">
    <source>
        <dbReference type="ARBA" id="ARBA00006247"/>
    </source>
</evidence>
<comment type="cofactor">
    <cofactor evidence="1">
        <name>Co(2+)</name>
        <dbReference type="ChEBI" id="CHEBI:48828"/>
    </cofactor>
</comment>
<evidence type="ECO:0000256" key="5">
    <source>
        <dbReference type="ARBA" id="ARBA00011921"/>
    </source>
</evidence>
<proteinExistence type="inferred from homology"/>
<keyword evidence="10" id="KW-0170">Cobalt</keyword>
<keyword evidence="7" id="KW-0479">Metal-binding</keyword>
<dbReference type="NCBIfam" id="TIGR01910">
    <property type="entry name" value="DapE-ArgE"/>
    <property type="match status" value="1"/>
</dbReference>
<dbReference type="Gene3D" id="3.30.70.360">
    <property type="match status" value="1"/>
</dbReference>
<comment type="similarity">
    <text evidence="4">Belongs to the peptidase M20A family.</text>
</comment>
<dbReference type="EC" id="3.5.1.18" evidence="5"/>
<gene>
    <name evidence="13" type="ORF">AVDCRST_MAG59-5115</name>
</gene>
<evidence type="ECO:0000256" key="10">
    <source>
        <dbReference type="ARBA" id="ARBA00023285"/>
    </source>
</evidence>
<dbReference type="EMBL" id="CADCWF010000363">
    <property type="protein sequence ID" value="CAA9583406.1"/>
    <property type="molecule type" value="Genomic_DNA"/>
</dbReference>
<dbReference type="GO" id="GO:0009014">
    <property type="term" value="F:succinyl-diaminopimelate desuccinylase activity"/>
    <property type="evidence" value="ECO:0007669"/>
    <property type="project" value="UniProtKB-EC"/>
</dbReference>
<keyword evidence="9" id="KW-0862">Zinc</keyword>
<dbReference type="Pfam" id="PF07687">
    <property type="entry name" value="M20_dimer"/>
    <property type="match status" value="1"/>
</dbReference>
<dbReference type="AlphaFoldDB" id="A0A6J4VS55"/>
<dbReference type="GO" id="GO:0009089">
    <property type="term" value="P:lysine biosynthetic process via diaminopimelate"/>
    <property type="evidence" value="ECO:0007669"/>
    <property type="project" value="UniProtKB-UniPathway"/>
</dbReference>
<evidence type="ECO:0000256" key="3">
    <source>
        <dbReference type="ARBA" id="ARBA00005130"/>
    </source>
</evidence>
<dbReference type="Gene3D" id="3.40.630.10">
    <property type="entry name" value="Zn peptidases"/>
    <property type="match status" value="1"/>
</dbReference>
<dbReference type="InterPro" id="IPR001261">
    <property type="entry name" value="ArgE/DapE_CS"/>
</dbReference>
<dbReference type="InterPro" id="IPR011650">
    <property type="entry name" value="Peptidase_M20_dimer"/>
</dbReference>